<accession>A0A7C8I560</accession>
<reference evidence="2 3" key="1">
    <citation type="submission" date="2020-01" db="EMBL/GenBank/DDBJ databases">
        <authorList>
            <consortium name="DOE Joint Genome Institute"/>
            <person name="Haridas S."/>
            <person name="Albert R."/>
            <person name="Binder M."/>
            <person name="Bloem J."/>
            <person name="Labutti K."/>
            <person name="Salamov A."/>
            <person name="Andreopoulos B."/>
            <person name="Baker S.E."/>
            <person name="Barry K."/>
            <person name="Bills G."/>
            <person name="Bluhm B.H."/>
            <person name="Cannon C."/>
            <person name="Castanera R."/>
            <person name="Culley D.E."/>
            <person name="Daum C."/>
            <person name="Ezra D."/>
            <person name="Gonzalez J.B."/>
            <person name="Henrissat B."/>
            <person name="Kuo A."/>
            <person name="Liang C."/>
            <person name="Lipzen A."/>
            <person name="Lutzoni F."/>
            <person name="Magnuson J."/>
            <person name="Mondo S."/>
            <person name="Nolan M."/>
            <person name="Ohm R."/>
            <person name="Pangilinan J."/>
            <person name="Park H.-J.H."/>
            <person name="Ramirez L."/>
            <person name="Alfaro M."/>
            <person name="Sun H."/>
            <person name="Tritt A."/>
            <person name="Yoshinaga Y."/>
            <person name="Zwiers L.-H.L."/>
            <person name="Turgeon B.G."/>
            <person name="Goodwin S.B."/>
            <person name="Spatafora J.W."/>
            <person name="Crous P.W."/>
            <person name="Grigoriev I.V."/>
        </authorList>
    </citation>
    <scope>NUCLEOTIDE SEQUENCE [LARGE SCALE GENOMIC DNA]</scope>
    <source>
        <strain evidence="2 3">CBS 611.86</strain>
    </source>
</reference>
<evidence type="ECO:0000256" key="1">
    <source>
        <dbReference type="SAM" id="MobiDB-lite"/>
    </source>
</evidence>
<sequence>MIRTIRWRLRCPGCEGLASAKLVPRLLDFFCSILEPASFFPTPRPHRGYTTGPSRSGTMSDAIREEAPANKLVEYKIYLRETIRAATAVLGPTCNAIIRRGDLHTLGKDLLIGDYNWPLTVVAGSTLGVKIDELISRALYRGSHTKGIGSLNKRNIKPLKKYLVQLPSFYDDKLDTSEDGIVTGGEIFVIQDDFPYTRIDHQRTFERFVSAVELKSEVFPEGGERDESWHKYRHAEIAEFIVPSDLNSIISIHHDTDSETHVGTSGTCATQNPNSDDAALEILRRSSISDHETGDAMYTPSTTTETSSIPIQHSPTREAPNIQGFKITFFAMIKTATKEKMLEINPSHIEYPESKVHDAATHLWNWMSSRGLVDKLSLDDVIGLARDMVDKKDEGVGITG</sequence>
<protein>
    <submittedName>
        <fullName evidence="2">Uncharacterized protein</fullName>
    </submittedName>
</protein>
<comment type="caution">
    <text evidence="2">The sequence shown here is derived from an EMBL/GenBank/DDBJ whole genome shotgun (WGS) entry which is preliminary data.</text>
</comment>
<organism evidence="2 3">
    <name type="scientific">Massariosphaeria phaeospora</name>
    <dbReference type="NCBI Taxonomy" id="100035"/>
    <lineage>
        <taxon>Eukaryota</taxon>
        <taxon>Fungi</taxon>
        <taxon>Dikarya</taxon>
        <taxon>Ascomycota</taxon>
        <taxon>Pezizomycotina</taxon>
        <taxon>Dothideomycetes</taxon>
        <taxon>Pleosporomycetidae</taxon>
        <taxon>Pleosporales</taxon>
        <taxon>Pleosporales incertae sedis</taxon>
        <taxon>Massariosphaeria</taxon>
    </lineage>
</organism>
<feature type="region of interest" description="Disordered" evidence="1">
    <location>
        <begin position="292"/>
        <end position="317"/>
    </location>
</feature>
<feature type="compositionally biased region" description="Low complexity" evidence="1">
    <location>
        <begin position="299"/>
        <end position="311"/>
    </location>
</feature>
<dbReference type="OrthoDB" id="10680206at2759"/>
<keyword evidence="3" id="KW-1185">Reference proteome</keyword>
<proteinExistence type="predicted"/>
<gene>
    <name evidence="2" type="ORF">BDV95DRAFT_54552</name>
</gene>
<dbReference type="AlphaFoldDB" id="A0A7C8I560"/>
<name>A0A7C8I560_9PLEO</name>
<evidence type="ECO:0000313" key="3">
    <source>
        <dbReference type="Proteomes" id="UP000481861"/>
    </source>
</evidence>
<evidence type="ECO:0000313" key="2">
    <source>
        <dbReference type="EMBL" id="KAF2871109.1"/>
    </source>
</evidence>
<dbReference type="EMBL" id="JAADJZ010000012">
    <property type="protein sequence ID" value="KAF2871109.1"/>
    <property type="molecule type" value="Genomic_DNA"/>
</dbReference>
<dbReference type="Proteomes" id="UP000481861">
    <property type="component" value="Unassembled WGS sequence"/>
</dbReference>